<sequence length="115" mass="12776">MAEDDSDGNGSLIVGMIILGSAVCVMIYCGIRQMLEDLPRYIIRDRTPEQISYMRENSGTKVRIPASAWIGSDHHFGNGYPEQFVAPRLVNARGPMEDQILYKGKSIAMILLEDG</sequence>
<dbReference type="OrthoDB" id="4249073at2759"/>
<evidence type="ECO:0000256" key="1">
    <source>
        <dbReference type="SAM" id="Phobius"/>
    </source>
</evidence>
<keyword evidence="1" id="KW-0812">Transmembrane</keyword>
<dbReference type="GeneID" id="43656044"/>
<dbReference type="AlphaFoldDB" id="A0A5N7AJ87"/>
<dbReference type="Proteomes" id="UP000326268">
    <property type="component" value="Unassembled WGS sequence"/>
</dbReference>
<keyword evidence="1" id="KW-1133">Transmembrane helix</keyword>
<evidence type="ECO:0000313" key="2">
    <source>
        <dbReference type="EMBL" id="KAE8369947.1"/>
    </source>
</evidence>
<proteinExistence type="predicted"/>
<dbReference type="EMBL" id="ML737569">
    <property type="protein sequence ID" value="KAE8369947.1"/>
    <property type="molecule type" value="Genomic_DNA"/>
</dbReference>
<feature type="transmembrane region" description="Helical" evidence="1">
    <location>
        <begin position="12"/>
        <end position="31"/>
    </location>
</feature>
<name>A0A5N7AJ87_9EURO</name>
<evidence type="ECO:0000313" key="3">
    <source>
        <dbReference type="Proteomes" id="UP000326268"/>
    </source>
</evidence>
<protein>
    <submittedName>
        <fullName evidence="2">Uncharacterized protein</fullName>
    </submittedName>
</protein>
<keyword evidence="1" id="KW-0472">Membrane</keyword>
<reference evidence="2 3" key="1">
    <citation type="submission" date="2019-04" db="EMBL/GenBank/DDBJ databases">
        <title>Friends and foes A comparative genomics studyof 23 Aspergillus species from section Flavi.</title>
        <authorList>
            <consortium name="DOE Joint Genome Institute"/>
            <person name="Kjaerbolling I."/>
            <person name="Vesth T."/>
            <person name="Frisvad J.C."/>
            <person name="Nybo J.L."/>
            <person name="Theobald S."/>
            <person name="Kildgaard S."/>
            <person name="Isbrandt T."/>
            <person name="Kuo A."/>
            <person name="Sato A."/>
            <person name="Lyhne E.K."/>
            <person name="Kogle M.E."/>
            <person name="Wiebenga A."/>
            <person name="Kun R.S."/>
            <person name="Lubbers R.J."/>
            <person name="Makela M.R."/>
            <person name="Barry K."/>
            <person name="Chovatia M."/>
            <person name="Clum A."/>
            <person name="Daum C."/>
            <person name="Haridas S."/>
            <person name="He G."/>
            <person name="LaButti K."/>
            <person name="Lipzen A."/>
            <person name="Mondo S."/>
            <person name="Riley R."/>
            <person name="Salamov A."/>
            <person name="Simmons B.A."/>
            <person name="Magnuson J.K."/>
            <person name="Henrissat B."/>
            <person name="Mortensen U.H."/>
            <person name="Larsen T.O."/>
            <person name="Devries R.P."/>
            <person name="Grigoriev I.V."/>
            <person name="Machida M."/>
            <person name="Baker S.E."/>
            <person name="Andersen M.R."/>
        </authorList>
    </citation>
    <scope>NUCLEOTIDE SEQUENCE [LARGE SCALE GENOMIC DNA]</scope>
    <source>
        <strain evidence="2 3">CBS 763.97</strain>
    </source>
</reference>
<dbReference type="RefSeq" id="XP_031933028.1">
    <property type="nucleotide sequence ID" value="XM_032071598.1"/>
</dbReference>
<gene>
    <name evidence="2" type="ORF">BDV27DRAFT_152605</name>
</gene>
<accession>A0A5N7AJ87</accession>
<organism evidence="2 3">
    <name type="scientific">Aspergillus caelatus</name>
    <dbReference type="NCBI Taxonomy" id="61420"/>
    <lineage>
        <taxon>Eukaryota</taxon>
        <taxon>Fungi</taxon>
        <taxon>Dikarya</taxon>
        <taxon>Ascomycota</taxon>
        <taxon>Pezizomycotina</taxon>
        <taxon>Eurotiomycetes</taxon>
        <taxon>Eurotiomycetidae</taxon>
        <taxon>Eurotiales</taxon>
        <taxon>Aspergillaceae</taxon>
        <taxon>Aspergillus</taxon>
        <taxon>Aspergillus subgen. Circumdati</taxon>
    </lineage>
</organism>
<keyword evidence="3" id="KW-1185">Reference proteome</keyword>